<dbReference type="OrthoDB" id="5346627at2"/>
<sequence length="190" mass="20715">MTANGGRSRRIVDLTPEDAALVGWVGDSYPAALAPLISRLMHSGISTLDVNQGWWPLVMKLDAEIAFIAPAYRVSRLGEDLGVLDFAVHPGDIEEDIEEMISAAQSESTRTCEICADRAWPYRQEDWLITLCVDHARSRGARPAKTDADIAEAVPRVTDREMTFAISAGVPASAFTAQRQRGVPPRIGRG</sequence>
<gene>
    <name evidence="1" type="ORF">SAMN05216418_1464</name>
</gene>
<proteinExistence type="predicted"/>
<evidence type="ECO:0000313" key="1">
    <source>
        <dbReference type="EMBL" id="SDC03990.1"/>
    </source>
</evidence>
<reference evidence="1 2" key="1">
    <citation type="submission" date="2016-09" db="EMBL/GenBank/DDBJ databases">
        <authorList>
            <person name="Capua I."/>
            <person name="De Benedictis P."/>
            <person name="Joannis T."/>
            <person name="Lombin L.H."/>
            <person name="Cattoli G."/>
        </authorList>
    </citation>
    <scope>NUCLEOTIDE SEQUENCE [LARGE SCALE GENOMIC DNA]</scope>
    <source>
        <strain evidence="1 2">NIO-1002</strain>
    </source>
</reference>
<evidence type="ECO:0000313" key="2">
    <source>
        <dbReference type="Proteomes" id="UP000183203"/>
    </source>
</evidence>
<name>A0A1G6IC52_9MICO</name>
<organism evidence="1 2">
    <name type="scientific">Microbacterium enclense</name>
    <dbReference type="NCBI Taxonomy" id="993073"/>
    <lineage>
        <taxon>Bacteria</taxon>
        <taxon>Bacillati</taxon>
        <taxon>Actinomycetota</taxon>
        <taxon>Actinomycetes</taxon>
        <taxon>Micrococcales</taxon>
        <taxon>Microbacteriaceae</taxon>
        <taxon>Microbacterium</taxon>
    </lineage>
</organism>
<dbReference type="RefSeq" id="WP_139168036.1">
    <property type="nucleotide sequence ID" value="NZ_FMYG01000003.1"/>
</dbReference>
<protein>
    <submittedName>
        <fullName evidence="1">Uncharacterized protein</fullName>
    </submittedName>
</protein>
<dbReference type="EMBL" id="FMYG01000003">
    <property type="protein sequence ID" value="SDC03990.1"/>
    <property type="molecule type" value="Genomic_DNA"/>
</dbReference>
<dbReference type="AlphaFoldDB" id="A0A1G6IC52"/>
<dbReference type="STRING" id="993073.AS029_06040"/>
<accession>A0A1G6IC52</accession>
<dbReference type="Proteomes" id="UP000183203">
    <property type="component" value="Unassembled WGS sequence"/>
</dbReference>